<evidence type="ECO:0000313" key="5">
    <source>
        <dbReference type="Proteomes" id="UP001228113"/>
    </source>
</evidence>
<keyword evidence="3" id="KW-0732">Signal</keyword>
<dbReference type="AlphaFoldDB" id="A0AA48H7A8"/>
<evidence type="ECO:0000256" key="3">
    <source>
        <dbReference type="SAM" id="SignalP"/>
    </source>
</evidence>
<evidence type="ECO:0008006" key="6">
    <source>
        <dbReference type="Google" id="ProtNLM"/>
    </source>
</evidence>
<dbReference type="Proteomes" id="UP001228113">
    <property type="component" value="Chromosome"/>
</dbReference>
<organism evidence="4 5">
    <name type="scientific">Mesoterricola sediminis</name>
    <dbReference type="NCBI Taxonomy" id="2927980"/>
    <lineage>
        <taxon>Bacteria</taxon>
        <taxon>Pseudomonadati</taxon>
        <taxon>Acidobacteriota</taxon>
        <taxon>Holophagae</taxon>
        <taxon>Holophagales</taxon>
        <taxon>Holophagaceae</taxon>
        <taxon>Mesoterricola</taxon>
    </lineage>
</organism>
<keyword evidence="5" id="KW-1185">Reference proteome</keyword>
<sequence>MIRRTAFLLLAGALGAQAAYSPRVDLDAGRYLKAQAEADAVLARDPNNALALAARSQALTALVRLPEALADANRALALQPGLADGFLARALARAGLALQQKNLGTLRGVSAAMDDLRAAVKADPTLAAAWMALGVAYQQLPGILGGSTRRAHACAEALDHLNPVKGATLRGTVLAMDGDWSGAERAFGTAFAIAPRDPDLIYAYLDALGSRETRKALGEEAQKTRLSQEATRLLPAARSNARALSGVCDALLDAGRGQEAWAAASAAIPHADAPSVLRLELGKIAARSGVNREAGLASLDQVLREPLEGGTGGYGTAHWRKGQILKDLGRKAEARAAAQAALALDPKDSRAQKLLKEIS</sequence>
<dbReference type="SUPFAM" id="SSF48452">
    <property type="entry name" value="TPR-like"/>
    <property type="match status" value="1"/>
</dbReference>
<keyword evidence="2" id="KW-0802">TPR repeat</keyword>
<protein>
    <recommendedName>
        <fullName evidence="6">Tetratricopeptide repeat protein</fullName>
    </recommendedName>
</protein>
<evidence type="ECO:0000256" key="2">
    <source>
        <dbReference type="ARBA" id="ARBA00022803"/>
    </source>
</evidence>
<evidence type="ECO:0000313" key="4">
    <source>
        <dbReference type="EMBL" id="BDU78676.1"/>
    </source>
</evidence>
<proteinExistence type="predicted"/>
<feature type="chain" id="PRO_5041463714" description="Tetratricopeptide repeat protein" evidence="3">
    <location>
        <begin position="19"/>
        <end position="359"/>
    </location>
</feature>
<dbReference type="PANTHER" id="PTHR44858">
    <property type="entry name" value="TETRATRICOPEPTIDE REPEAT PROTEIN 6"/>
    <property type="match status" value="1"/>
</dbReference>
<dbReference type="InterPro" id="IPR011990">
    <property type="entry name" value="TPR-like_helical_dom_sf"/>
</dbReference>
<dbReference type="EMBL" id="AP027081">
    <property type="protein sequence ID" value="BDU78676.1"/>
    <property type="molecule type" value="Genomic_DNA"/>
</dbReference>
<name>A0AA48H7A8_9BACT</name>
<dbReference type="Pfam" id="PF07719">
    <property type="entry name" value="TPR_2"/>
    <property type="match status" value="1"/>
</dbReference>
<evidence type="ECO:0000256" key="1">
    <source>
        <dbReference type="ARBA" id="ARBA00022737"/>
    </source>
</evidence>
<gene>
    <name evidence="4" type="ORF">METESE_36340</name>
</gene>
<keyword evidence="1" id="KW-0677">Repeat</keyword>
<dbReference type="InterPro" id="IPR019734">
    <property type="entry name" value="TPR_rpt"/>
</dbReference>
<dbReference type="PANTHER" id="PTHR44858:SF1">
    <property type="entry name" value="UDP-N-ACETYLGLUCOSAMINE--PEPTIDE N-ACETYLGLUCOSAMINYLTRANSFERASE SPINDLY-RELATED"/>
    <property type="match status" value="1"/>
</dbReference>
<dbReference type="SMART" id="SM00028">
    <property type="entry name" value="TPR"/>
    <property type="match status" value="3"/>
</dbReference>
<feature type="signal peptide" evidence="3">
    <location>
        <begin position="1"/>
        <end position="18"/>
    </location>
</feature>
<dbReference type="KEGG" id="msea:METESE_36340"/>
<dbReference type="Gene3D" id="1.25.40.10">
    <property type="entry name" value="Tetratricopeptide repeat domain"/>
    <property type="match status" value="2"/>
</dbReference>
<accession>A0AA48H7A8</accession>
<dbReference type="InterPro" id="IPR050498">
    <property type="entry name" value="Ycf3"/>
</dbReference>
<dbReference type="InterPro" id="IPR013105">
    <property type="entry name" value="TPR_2"/>
</dbReference>
<reference evidence="4" key="1">
    <citation type="journal article" date="2023" name="Int. J. Syst. Evol. Microbiol.">
        <title>Mesoterricola silvestris gen. nov., sp. nov., Mesoterricola sediminis sp. nov., Geothrix oryzae sp. nov., Geothrix edaphica sp. nov., Geothrix rubra sp. nov., and Geothrix limicola sp. nov., six novel members of Acidobacteriota isolated from soils.</title>
        <authorList>
            <person name="Itoh H."/>
            <person name="Sugisawa Y."/>
            <person name="Mise K."/>
            <person name="Xu Z."/>
            <person name="Kuniyasu M."/>
            <person name="Ushijima N."/>
            <person name="Kawano K."/>
            <person name="Kobayashi E."/>
            <person name="Shiratori Y."/>
            <person name="Masuda Y."/>
            <person name="Senoo K."/>
        </authorList>
    </citation>
    <scope>NUCLEOTIDE SEQUENCE</scope>
    <source>
        <strain evidence="4">W786</strain>
    </source>
</reference>